<protein>
    <recommendedName>
        <fullName evidence="3">Phasin</fullName>
    </recommendedName>
</protein>
<name>A0A447IPA6_9RHOB</name>
<organism evidence="1 2">
    <name type="scientific">Paracoccus haematequi</name>
    <dbReference type="NCBI Taxonomy" id="2491866"/>
    <lineage>
        <taxon>Bacteria</taxon>
        <taxon>Pseudomonadati</taxon>
        <taxon>Pseudomonadota</taxon>
        <taxon>Alphaproteobacteria</taxon>
        <taxon>Rhodobacterales</taxon>
        <taxon>Paracoccaceae</taxon>
        <taxon>Paracoccus</taxon>
    </lineage>
</organism>
<evidence type="ECO:0008006" key="3">
    <source>
        <dbReference type="Google" id="ProtNLM"/>
    </source>
</evidence>
<sequence>MAKTPDFAKTFQDILANFPVDTSSFQEAFKSQSVLGEKLARVTLNAAERSTEISAQWAKDTIARVGELAAVKQEPSDYAKSLTDFASASAEVAAEHLSAFAEVAKKVQVDTVDLLLTAGKDVAADARNVAENVVRENQAAVKKASAAATTVAAK</sequence>
<dbReference type="RefSeq" id="WP_126155008.1">
    <property type="nucleotide sequence ID" value="NZ_UZWE01000036.1"/>
</dbReference>
<keyword evidence="2" id="KW-1185">Reference proteome</keyword>
<gene>
    <name evidence="1" type="ORF">PARHAE_02574</name>
</gene>
<dbReference type="AlphaFoldDB" id="A0A447IPA6"/>
<proteinExistence type="predicted"/>
<dbReference type="Proteomes" id="UP000270743">
    <property type="component" value="Unassembled WGS sequence"/>
</dbReference>
<accession>A0A447IPA6</accession>
<reference evidence="1 2" key="1">
    <citation type="submission" date="2018-12" db="EMBL/GenBank/DDBJ databases">
        <authorList>
            <person name="Criscuolo A."/>
        </authorList>
    </citation>
    <scope>NUCLEOTIDE SEQUENCE [LARGE SCALE GENOMIC DNA]</scope>
    <source>
        <strain evidence="1">ACIP1116241</strain>
    </source>
</reference>
<evidence type="ECO:0000313" key="1">
    <source>
        <dbReference type="EMBL" id="VDS09373.1"/>
    </source>
</evidence>
<dbReference type="OrthoDB" id="7868047at2"/>
<dbReference type="EMBL" id="UZWE01000036">
    <property type="protein sequence ID" value="VDS09373.1"/>
    <property type="molecule type" value="Genomic_DNA"/>
</dbReference>
<evidence type="ECO:0000313" key="2">
    <source>
        <dbReference type="Proteomes" id="UP000270743"/>
    </source>
</evidence>